<evidence type="ECO:0000256" key="3">
    <source>
        <dbReference type="ARBA" id="ARBA00023015"/>
    </source>
</evidence>
<reference evidence="9" key="1">
    <citation type="journal article" date="2018" name="Nat. Microbiol.">
        <title>Leveraging single-cell genomics to expand the fungal tree of life.</title>
        <authorList>
            <person name="Ahrendt S.R."/>
            <person name="Quandt C.A."/>
            <person name="Ciobanu D."/>
            <person name="Clum A."/>
            <person name="Salamov A."/>
            <person name="Andreopoulos B."/>
            <person name="Cheng J.F."/>
            <person name="Woyke T."/>
            <person name="Pelin A."/>
            <person name="Henrissat B."/>
            <person name="Reynolds N.K."/>
            <person name="Benny G.L."/>
            <person name="Smith M.E."/>
            <person name="James T.Y."/>
            <person name="Grigoriev I.V."/>
        </authorList>
    </citation>
    <scope>NUCLEOTIDE SEQUENCE [LARGE SCALE GENOMIC DNA]</scope>
</reference>
<evidence type="ECO:0000313" key="9">
    <source>
        <dbReference type="Proteomes" id="UP000269721"/>
    </source>
</evidence>
<gene>
    <name evidence="8" type="ORF">BDK51DRAFT_34988</name>
</gene>
<dbReference type="CDD" id="cd00067">
    <property type="entry name" value="GAL4"/>
    <property type="match status" value="1"/>
</dbReference>
<keyword evidence="9" id="KW-1185">Reference proteome</keyword>
<evidence type="ECO:0000313" key="8">
    <source>
        <dbReference type="EMBL" id="RKO93168.1"/>
    </source>
</evidence>
<dbReference type="InterPro" id="IPR007219">
    <property type="entry name" value="XnlR_reg_dom"/>
</dbReference>
<dbReference type="OrthoDB" id="2101289at2759"/>
<dbReference type="InterPro" id="IPR001138">
    <property type="entry name" value="Zn2Cys6_DnaBD"/>
</dbReference>
<feature type="non-terminal residue" evidence="8">
    <location>
        <position position="359"/>
    </location>
</feature>
<dbReference type="PANTHER" id="PTHR47338:SF5">
    <property type="entry name" value="ZN(II)2CYS6 TRANSCRIPTION FACTOR (EUROFUNG)"/>
    <property type="match status" value="1"/>
</dbReference>
<dbReference type="GO" id="GO:0000981">
    <property type="term" value="F:DNA-binding transcription factor activity, RNA polymerase II-specific"/>
    <property type="evidence" value="ECO:0007669"/>
    <property type="project" value="InterPro"/>
</dbReference>
<dbReference type="AlphaFoldDB" id="A0A4P9WNA2"/>
<dbReference type="Gene3D" id="4.10.240.10">
    <property type="entry name" value="Zn(2)-C6 fungal-type DNA-binding domain"/>
    <property type="match status" value="1"/>
</dbReference>
<keyword evidence="3" id="KW-0805">Transcription regulation</keyword>
<feature type="compositionally biased region" description="Low complexity" evidence="6">
    <location>
        <begin position="38"/>
        <end position="53"/>
    </location>
</feature>
<evidence type="ECO:0000256" key="2">
    <source>
        <dbReference type="ARBA" id="ARBA00022723"/>
    </source>
</evidence>
<feature type="region of interest" description="Disordered" evidence="6">
    <location>
        <begin position="120"/>
        <end position="139"/>
    </location>
</feature>
<keyword evidence="4" id="KW-0804">Transcription</keyword>
<dbReference type="CDD" id="cd12148">
    <property type="entry name" value="fungal_TF_MHR"/>
    <property type="match status" value="1"/>
</dbReference>
<organism evidence="8 9">
    <name type="scientific">Blyttiomyces helicus</name>
    <dbReference type="NCBI Taxonomy" id="388810"/>
    <lineage>
        <taxon>Eukaryota</taxon>
        <taxon>Fungi</taxon>
        <taxon>Fungi incertae sedis</taxon>
        <taxon>Chytridiomycota</taxon>
        <taxon>Chytridiomycota incertae sedis</taxon>
        <taxon>Chytridiomycetes</taxon>
        <taxon>Chytridiomycetes incertae sedis</taxon>
        <taxon>Blyttiomyces</taxon>
    </lineage>
</organism>
<keyword evidence="5" id="KW-0539">Nucleus</keyword>
<comment type="subcellular location">
    <subcellularLocation>
        <location evidence="1">Nucleus</location>
    </subcellularLocation>
</comment>
<dbReference type="SUPFAM" id="SSF57701">
    <property type="entry name" value="Zn2/Cys6 DNA-binding domain"/>
    <property type="match status" value="1"/>
</dbReference>
<feature type="region of interest" description="Disordered" evidence="6">
    <location>
        <begin position="193"/>
        <end position="212"/>
    </location>
</feature>
<dbReference type="EMBL" id="KZ994347">
    <property type="protein sequence ID" value="RKO93168.1"/>
    <property type="molecule type" value="Genomic_DNA"/>
</dbReference>
<keyword evidence="2" id="KW-0479">Metal-binding</keyword>
<name>A0A4P9WNA2_9FUNG</name>
<evidence type="ECO:0000256" key="6">
    <source>
        <dbReference type="SAM" id="MobiDB-lite"/>
    </source>
</evidence>
<proteinExistence type="predicted"/>
<dbReference type="GO" id="GO:0003677">
    <property type="term" value="F:DNA binding"/>
    <property type="evidence" value="ECO:0007669"/>
    <property type="project" value="InterPro"/>
</dbReference>
<dbReference type="GO" id="GO:0008270">
    <property type="term" value="F:zinc ion binding"/>
    <property type="evidence" value="ECO:0007669"/>
    <property type="project" value="InterPro"/>
</dbReference>
<protein>
    <recommendedName>
        <fullName evidence="7">Zn(2)-C6 fungal-type domain-containing protein</fullName>
    </recommendedName>
</protein>
<accession>A0A4P9WNA2</accession>
<dbReference type="PROSITE" id="PS50048">
    <property type="entry name" value="ZN2_CY6_FUNGAL_2"/>
    <property type="match status" value="1"/>
</dbReference>
<dbReference type="Pfam" id="PF04082">
    <property type="entry name" value="Fungal_trans"/>
    <property type="match status" value="1"/>
</dbReference>
<dbReference type="Pfam" id="PF00172">
    <property type="entry name" value="Zn_clus"/>
    <property type="match status" value="1"/>
</dbReference>
<dbReference type="InterPro" id="IPR036864">
    <property type="entry name" value="Zn2-C6_fun-type_DNA-bd_sf"/>
</dbReference>
<evidence type="ECO:0000256" key="5">
    <source>
        <dbReference type="ARBA" id="ARBA00023242"/>
    </source>
</evidence>
<evidence type="ECO:0000259" key="7">
    <source>
        <dbReference type="PROSITE" id="PS50048"/>
    </source>
</evidence>
<evidence type="ECO:0000256" key="4">
    <source>
        <dbReference type="ARBA" id="ARBA00023163"/>
    </source>
</evidence>
<dbReference type="Proteomes" id="UP000269721">
    <property type="component" value="Unassembled WGS sequence"/>
</dbReference>
<dbReference type="InterPro" id="IPR050815">
    <property type="entry name" value="TF_fung"/>
</dbReference>
<evidence type="ECO:0000256" key="1">
    <source>
        <dbReference type="ARBA" id="ARBA00004123"/>
    </source>
</evidence>
<feature type="compositionally biased region" description="Basic and acidic residues" evidence="6">
    <location>
        <begin position="56"/>
        <end position="66"/>
    </location>
</feature>
<dbReference type="SMART" id="SM00066">
    <property type="entry name" value="GAL4"/>
    <property type="match status" value="1"/>
</dbReference>
<dbReference type="GO" id="GO:0005634">
    <property type="term" value="C:nucleus"/>
    <property type="evidence" value="ECO:0007669"/>
    <property type="project" value="UniProtKB-SubCell"/>
</dbReference>
<dbReference type="GO" id="GO:0006351">
    <property type="term" value="P:DNA-templated transcription"/>
    <property type="evidence" value="ECO:0007669"/>
    <property type="project" value="InterPro"/>
</dbReference>
<feature type="region of interest" description="Disordered" evidence="6">
    <location>
        <begin position="38"/>
        <end position="82"/>
    </location>
</feature>
<sequence length="359" mass="39931">MLFPTAASAAPIPCRSRYPCLPPAPASAFAPPTAFTDVAPSISSPSPSLSLASEDPEQRQISRADSIHTQPDHPGPTPSFRRACEPCRARKVKCDSIHGPTRDANRPACGNCVKSGRTCSFSTRQKRSKPQQQPMLPLDPATIGLDDLEEKPPMDVQRVKLLRARIREVEEELKIKTETTLSCAPLGHQLISRSADGHAQSPSTSSHDLFDPTLLPPSASTGFRFAMPRMNDVEDSFRREFGRDSVIQAPLATGINGIPENVLRHLEDCYFEFWNNQIPYTFLHRPSFTLYRNYYNPLLCYAIYALGAWRSNHPAFQTSPKWQAGEMFYSLARPLISRMLETPSVFTVQALLLLACYVG</sequence>
<feature type="domain" description="Zn(2)-C6 fungal-type" evidence="7">
    <location>
        <begin position="83"/>
        <end position="121"/>
    </location>
</feature>
<dbReference type="PANTHER" id="PTHR47338">
    <property type="entry name" value="ZN(II)2CYS6 TRANSCRIPTION FACTOR (EUROFUNG)-RELATED"/>
    <property type="match status" value="1"/>
</dbReference>